<sequence length="875" mass="97959">MRRRLHPLQYVVVVPTDASTASNSTAVMSSRSPYRGGLNQQRRTFSDRSYSGGRGNYVTGDSHFQSVRETNLGYRQGDSGGFANRGGYQPPSFGARPFRPPHQNQSQQFRPSTANNPNQHLRRYPPFDQNQARRMRPQFMPRPPDYRNWEYAKMAPPPASERFTILSYNILADYLATNHRSKLYYHIPLYMMDWEWRKKKIFFELGLWSPDIMCFQEVDRFKDLEEEFRLRGYNGVWKMRTGNAIDGCAIFWRASRFKLLHEESIEFNKLGLRDNVAQICVLEHKLHSYSLLGQMMSRNSAENTAALQRNSTDSNKVVVCNIHVLYNPKRGEIKLGQVRVLLDRAHAISKLWNDAPVVLCGDFNCIPKSPLYNFILQQKLDLSGLDRDKLSGQAYAEIPIQRTHNYIPGHADNLVQAPSVVQGKNVDIQLSNSSLNIQKPYHSDSSVETVPSVNNFSQPQSSDSLNVFDNPCTKVEYGKDNGAQHDMKEEIQQNAVNCSKVGGGSAFCVPGDVVNENITTAYGEACLSVHHFNDDIHISSPTVSSHPEEADFNMTDMGDKERVDSVSSLDPGLLSRHFDSNDDLKDKSYADNPMLSLYGDNHSMQAKVDLESLDPLIAEIPSSDPSHEACLSDTVEVCLLQSGNISSQPISSDAEDSSSDPCKLNASPACTSIEAQEKLENLCLNELDEAMTGGNKAEDVTTFSSALHNTEDAFPSDHGELPRSDLTEPDRSNDVDDDLSLHLDSEPSDVGKYIYDPSSWTPMEIETATGKADCTSLEHPLKLRSTYTEVEGSLETRGLSGEPLVTSYNRCFLGTVDYIWHSEGLQTVRVLAPIPKHVMQKTPGFPTKKWGSDHIALASELAFIRDETDDATEVQ</sequence>
<evidence type="ECO:0000256" key="1">
    <source>
        <dbReference type="SAM" id="MobiDB-lite"/>
    </source>
</evidence>
<dbReference type="InterPro" id="IPR050410">
    <property type="entry name" value="CCR4/nocturin_mRNA_transcr"/>
</dbReference>
<name>A0A978V9Y2_ZIZJJ</name>
<protein>
    <recommendedName>
        <fullName evidence="2">Endonuclease/exonuclease/phosphatase domain-containing protein</fullName>
    </recommendedName>
</protein>
<dbReference type="SUPFAM" id="SSF56219">
    <property type="entry name" value="DNase I-like"/>
    <property type="match status" value="1"/>
</dbReference>
<dbReference type="Pfam" id="PF03372">
    <property type="entry name" value="Exo_endo_phos"/>
    <property type="match status" value="1"/>
</dbReference>
<dbReference type="GO" id="GO:0000175">
    <property type="term" value="F:3'-5'-RNA exonuclease activity"/>
    <property type="evidence" value="ECO:0007669"/>
    <property type="project" value="TreeGrafter"/>
</dbReference>
<evidence type="ECO:0000313" key="4">
    <source>
        <dbReference type="Proteomes" id="UP000813462"/>
    </source>
</evidence>
<dbReference type="InterPro" id="IPR005135">
    <property type="entry name" value="Endo/exonuclease/phosphatase"/>
</dbReference>
<evidence type="ECO:0000259" key="2">
    <source>
        <dbReference type="Pfam" id="PF03372"/>
    </source>
</evidence>
<comment type="caution">
    <text evidence="3">The sequence shown here is derived from an EMBL/GenBank/DDBJ whole genome shotgun (WGS) entry which is preliminary data.</text>
</comment>
<reference evidence="3" key="1">
    <citation type="journal article" date="2021" name="Front. Plant Sci.">
        <title>Chromosome-Scale Genome Assembly for Chinese Sour Jujube and Insights Into Its Genome Evolution and Domestication Signature.</title>
        <authorList>
            <person name="Shen L.-Y."/>
            <person name="Luo H."/>
            <person name="Wang X.-L."/>
            <person name="Wang X.-M."/>
            <person name="Qiu X.-J."/>
            <person name="Liu H."/>
            <person name="Zhou S.-S."/>
            <person name="Jia K.-H."/>
            <person name="Nie S."/>
            <person name="Bao Y.-T."/>
            <person name="Zhang R.-G."/>
            <person name="Yun Q.-Z."/>
            <person name="Chai Y.-H."/>
            <person name="Lu J.-Y."/>
            <person name="Li Y."/>
            <person name="Zhao S.-W."/>
            <person name="Mao J.-F."/>
            <person name="Jia S.-G."/>
            <person name="Mao Y.-M."/>
        </authorList>
    </citation>
    <scope>NUCLEOTIDE SEQUENCE</scope>
    <source>
        <strain evidence="3">AT0</strain>
        <tissue evidence="3">Leaf</tissue>
    </source>
</reference>
<organism evidence="3 4">
    <name type="scientific">Ziziphus jujuba var. spinosa</name>
    <dbReference type="NCBI Taxonomy" id="714518"/>
    <lineage>
        <taxon>Eukaryota</taxon>
        <taxon>Viridiplantae</taxon>
        <taxon>Streptophyta</taxon>
        <taxon>Embryophyta</taxon>
        <taxon>Tracheophyta</taxon>
        <taxon>Spermatophyta</taxon>
        <taxon>Magnoliopsida</taxon>
        <taxon>eudicotyledons</taxon>
        <taxon>Gunneridae</taxon>
        <taxon>Pentapetalae</taxon>
        <taxon>rosids</taxon>
        <taxon>fabids</taxon>
        <taxon>Rosales</taxon>
        <taxon>Rhamnaceae</taxon>
        <taxon>Paliureae</taxon>
        <taxon>Ziziphus</taxon>
    </lineage>
</organism>
<feature type="region of interest" description="Disordered" evidence="1">
    <location>
        <begin position="19"/>
        <end position="132"/>
    </location>
</feature>
<dbReference type="Proteomes" id="UP000813462">
    <property type="component" value="Unassembled WGS sequence"/>
</dbReference>
<dbReference type="PANTHER" id="PTHR12121">
    <property type="entry name" value="CARBON CATABOLITE REPRESSOR PROTEIN 4"/>
    <property type="match status" value="1"/>
</dbReference>
<dbReference type="AlphaFoldDB" id="A0A978V9Y2"/>
<dbReference type="EMBL" id="JAEACU010000006">
    <property type="protein sequence ID" value="KAH7524717.1"/>
    <property type="molecule type" value="Genomic_DNA"/>
</dbReference>
<gene>
    <name evidence="3" type="ORF">FEM48_Zijuj06G0149100</name>
</gene>
<evidence type="ECO:0000313" key="3">
    <source>
        <dbReference type="EMBL" id="KAH7524717.1"/>
    </source>
</evidence>
<feature type="compositionally biased region" description="Polar residues" evidence="1">
    <location>
        <begin position="19"/>
        <end position="49"/>
    </location>
</feature>
<dbReference type="PANTHER" id="PTHR12121:SF85">
    <property type="entry name" value="CARBON CATABOLITE REPRESSOR PROTEIN 4 HOMOLOG 6"/>
    <property type="match status" value="1"/>
</dbReference>
<feature type="region of interest" description="Disordered" evidence="1">
    <location>
        <begin position="710"/>
        <end position="737"/>
    </location>
</feature>
<feature type="compositionally biased region" description="Polar residues" evidence="1">
    <location>
        <begin position="102"/>
        <end position="119"/>
    </location>
</feature>
<accession>A0A978V9Y2</accession>
<proteinExistence type="predicted"/>
<dbReference type="Gene3D" id="3.60.10.10">
    <property type="entry name" value="Endonuclease/exonuclease/phosphatase"/>
    <property type="match status" value="2"/>
</dbReference>
<feature type="domain" description="Endonuclease/exonuclease/phosphatase" evidence="2">
    <location>
        <begin position="208"/>
        <end position="391"/>
    </location>
</feature>
<dbReference type="InterPro" id="IPR036691">
    <property type="entry name" value="Endo/exonu/phosph_ase_sf"/>
</dbReference>